<protein>
    <submittedName>
        <fullName evidence="2 4">Uncharacterized protein</fullName>
    </submittedName>
</protein>
<dbReference type="EMBL" id="MU003699">
    <property type="protein sequence ID" value="KAF2811252.1"/>
    <property type="molecule type" value="Genomic_DNA"/>
</dbReference>
<feature type="region of interest" description="Disordered" evidence="1">
    <location>
        <begin position="253"/>
        <end position="298"/>
    </location>
</feature>
<dbReference type="RefSeq" id="XP_033578216.1">
    <property type="nucleotide sequence ID" value="XM_033727342.1"/>
</dbReference>
<evidence type="ECO:0000313" key="2">
    <source>
        <dbReference type="EMBL" id="KAF2811252.1"/>
    </source>
</evidence>
<feature type="compositionally biased region" description="Basic residues" evidence="1">
    <location>
        <begin position="127"/>
        <end position="136"/>
    </location>
</feature>
<dbReference type="GeneID" id="54468235"/>
<proteinExistence type="predicted"/>
<evidence type="ECO:0000313" key="4">
    <source>
        <dbReference type="RefSeq" id="XP_033578216.1"/>
    </source>
</evidence>
<feature type="compositionally biased region" description="Polar residues" evidence="1">
    <location>
        <begin position="289"/>
        <end position="298"/>
    </location>
</feature>
<feature type="compositionally biased region" description="Basic and acidic residues" evidence="1">
    <location>
        <begin position="261"/>
        <end position="274"/>
    </location>
</feature>
<evidence type="ECO:0000313" key="3">
    <source>
        <dbReference type="Proteomes" id="UP000504636"/>
    </source>
</evidence>
<reference evidence="4" key="3">
    <citation type="submission" date="2025-04" db="UniProtKB">
        <authorList>
            <consortium name="RefSeq"/>
        </authorList>
    </citation>
    <scope>IDENTIFICATION</scope>
    <source>
        <strain evidence="4">CBS 304.34</strain>
    </source>
</reference>
<accession>A0A6A6YQS2</accession>
<dbReference type="AlphaFoldDB" id="A0A6A6YQS2"/>
<keyword evidence="3" id="KW-1185">Reference proteome</keyword>
<sequence>MGKKGFHLAEARKGFDELLRMKPNIPFELCDACQSADSDEPPHPPWLCLHQEPRDLHKSAHSYRELAKQQKCSECSQRRHVHNPHLSCDCPYKTEQKRQQLRAAREVRVAKALAKTNAKDKNAARAEKKRAKKAAGVKRERLEPSRETEKGHPPFTLKPALRGFQAVLRAYPDLVFEPCALSQQIGHSDVAHPPSLCPFQTPEQLEMSKQCWIGLWETQPCGICRGNYRVHKAHEMVDCPFISPQRRDNLMRRQMTGGTVTREEKKARRQDRAAQRQMKRGGELPGKSAKQQRPSSTQQLLPAFPTDQAFKQGQTNRSVQQLALPELTLPFGVLNISEPMDDEMEL</sequence>
<reference evidence="4" key="2">
    <citation type="submission" date="2020-04" db="EMBL/GenBank/DDBJ databases">
        <authorList>
            <consortium name="NCBI Genome Project"/>
        </authorList>
    </citation>
    <scope>NUCLEOTIDE SEQUENCE</scope>
    <source>
        <strain evidence="4">CBS 304.34</strain>
    </source>
</reference>
<dbReference type="OrthoDB" id="10474190at2759"/>
<name>A0A6A6YQS2_9PEZI</name>
<dbReference type="Proteomes" id="UP000504636">
    <property type="component" value="Unplaced"/>
</dbReference>
<reference evidence="2 4" key="1">
    <citation type="journal article" date="2020" name="Stud. Mycol.">
        <title>101 Dothideomycetes genomes: a test case for predicting lifestyles and emergence of pathogens.</title>
        <authorList>
            <person name="Haridas S."/>
            <person name="Albert R."/>
            <person name="Binder M."/>
            <person name="Bloem J."/>
            <person name="Labutti K."/>
            <person name="Salamov A."/>
            <person name="Andreopoulos B."/>
            <person name="Baker S."/>
            <person name="Barry K."/>
            <person name="Bills G."/>
            <person name="Bluhm B."/>
            <person name="Cannon C."/>
            <person name="Castanera R."/>
            <person name="Culley D."/>
            <person name="Daum C."/>
            <person name="Ezra D."/>
            <person name="Gonzalez J."/>
            <person name="Henrissat B."/>
            <person name="Kuo A."/>
            <person name="Liang C."/>
            <person name="Lipzen A."/>
            <person name="Lutzoni F."/>
            <person name="Magnuson J."/>
            <person name="Mondo S."/>
            <person name="Nolan M."/>
            <person name="Ohm R."/>
            <person name="Pangilinan J."/>
            <person name="Park H.-J."/>
            <person name="Ramirez L."/>
            <person name="Alfaro M."/>
            <person name="Sun H."/>
            <person name="Tritt A."/>
            <person name="Yoshinaga Y."/>
            <person name="Zwiers L.-H."/>
            <person name="Turgeon B."/>
            <person name="Goodwin S."/>
            <person name="Spatafora J."/>
            <person name="Crous P."/>
            <person name="Grigoriev I."/>
        </authorList>
    </citation>
    <scope>NUCLEOTIDE SEQUENCE</scope>
    <source>
        <strain evidence="2 4">CBS 304.34</strain>
    </source>
</reference>
<feature type="compositionally biased region" description="Basic and acidic residues" evidence="1">
    <location>
        <begin position="137"/>
        <end position="152"/>
    </location>
</feature>
<feature type="region of interest" description="Disordered" evidence="1">
    <location>
        <begin position="115"/>
        <end position="156"/>
    </location>
</feature>
<feature type="compositionally biased region" description="Basic and acidic residues" evidence="1">
    <location>
        <begin position="117"/>
        <end position="126"/>
    </location>
</feature>
<evidence type="ECO:0000256" key="1">
    <source>
        <dbReference type="SAM" id="MobiDB-lite"/>
    </source>
</evidence>
<organism evidence="2">
    <name type="scientific">Mytilinidion resinicola</name>
    <dbReference type="NCBI Taxonomy" id="574789"/>
    <lineage>
        <taxon>Eukaryota</taxon>
        <taxon>Fungi</taxon>
        <taxon>Dikarya</taxon>
        <taxon>Ascomycota</taxon>
        <taxon>Pezizomycotina</taxon>
        <taxon>Dothideomycetes</taxon>
        <taxon>Pleosporomycetidae</taxon>
        <taxon>Mytilinidiales</taxon>
        <taxon>Mytilinidiaceae</taxon>
        <taxon>Mytilinidion</taxon>
    </lineage>
</organism>
<gene>
    <name evidence="2 4" type="ORF">BDZ99DRAFT_562354</name>
</gene>